<dbReference type="PANTHER" id="PTHR46401:SF8">
    <property type="entry name" value="BLL6006 PROTEIN"/>
    <property type="match status" value="1"/>
</dbReference>
<dbReference type="Gene3D" id="3.40.50.2000">
    <property type="entry name" value="Glycogen Phosphorylase B"/>
    <property type="match status" value="1"/>
</dbReference>
<accession>A0A563UEV1</accession>
<proteinExistence type="predicted"/>
<evidence type="ECO:0000259" key="1">
    <source>
        <dbReference type="Pfam" id="PF00534"/>
    </source>
</evidence>
<comment type="caution">
    <text evidence="2">The sequence shown here is derived from an EMBL/GenBank/DDBJ whole genome shotgun (WGS) entry which is preliminary data.</text>
</comment>
<dbReference type="Pfam" id="PF00534">
    <property type="entry name" value="Glycos_transf_1"/>
    <property type="match status" value="1"/>
</dbReference>
<dbReference type="AlphaFoldDB" id="A0A563UEV1"/>
<protein>
    <submittedName>
        <fullName evidence="2">Glycosyltransferase family 4 protein</fullName>
    </submittedName>
</protein>
<keyword evidence="2" id="KW-0808">Transferase</keyword>
<dbReference type="InterPro" id="IPR001296">
    <property type="entry name" value="Glyco_trans_1"/>
</dbReference>
<dbReference type="EMBL" id="VOEJ01000003">
    <property type="protein sequence ID" value="TWR29905.1"/>
    <property type="molecule type" value="Genomic_DNA"/>
</dbReference>
<dbReference type="OrthoDB" id="9801609at2"/>
<reference evidence="2 3" key="1">
    <citation type="submission" date="2019-07" db="EMBL/GenBank/DDBJ databases">
        <authorList>
            <person name="Kim J."/>
        </authorList>
    </citation>
    <scope>NUCLEOTIDE SEQUENCE [LARGE SCALE GENOMIC DNA]</scope>
    <source>
        <strain evidence="3">dk17</strain>
    </source>
</reference>
<dbReference type="Proteomes" id="UP000320042">
    <property type="component" value="Unassembled WGS sequence"/>
</dbReference>
<dbReference type="RefSeq" id="WP_146381461.1">
    <property type="nucleotide sequence ID" value="NZ_VOEJ01000003.1"/>
</dbReference>
<name>A0A563UEV1_9SPHI</name>
<evidence type="ECO:0000313" key="3">
    <source>
        <dbReference type="Proteomes" id="UP000320042"/>
    </source>
</evidence>
<gene>
    <name evidence="2" type="ORF">FPZ43_08625</name>
</gene>
<sequence>MQKLNNKLRVGLWVDFSTIEAEHGGGYSYYKKLVNAINTYKFDDTIEIVNIILQNSNHSPAVLNGNTIELVKPAYITKHNKNTGKGWGWVTHHLKYKSVFRGIYKTATKKIRKKIGISIEDQLKANGIDVVFYLNQNMNVVDYPFISVHWDIAHRSTHPFPETAYGGNYPIRDSYYKDTLSKAMLLLCESEAGIKELLYYCNFFPQKVKLLPIFAGDIIDCAFSEESDQQCLSDHKLVRHQFFLYPAQFWALKNHYNLIVAFDEFKKVNGPDAANYKLMLCGTDHGNFAYISSVVQSYGLQDTVIMPGFVSDRDLNCFYRNATAMVFPSFLGPTNMPLIEASHLGCPVICSDLTGHLEIMGSNALYFQPTEPRQIADHMQAVLDKAFSDKLANDAKANISSSKFRIGQTLEYLDEALIELRSVRKCWE</sequence>
<dbReference type="PANTHER" id="PTHR46401">
    <property type="entry name" value="GLYCOSYLTRANSFERASE WBBK-RELATED"/>
    <property type="match status" value="1"/>
</dbReference>
<keyword evidence="3" id="KW-1185">Reference proteome</keyword>
<feature type="domain" description="Glycosyl transferase family 1" evidence="1">
    <location>
        <begin position="241"/>
        <end position="396"/>
    </location>
</feature>
<organism evidence="2 3">
    <name type="scientific">Mucilaginibacter pallidiroseus</name>
    <dbReference type="NCBI Taxonomy" id="2599295"/>
    <lineage>
        <taxon>Bacteria</taxon>
        <taxon>Pseudomonadati</taxon>
        <taxon>Bacteroidota</taxon>
        <taxon>Sphingobacteriia</taxon>
        <taxon>Sphingobacteriales</taxon>
        <taxon>Sphingobacteriaceae</taxon>
        <taxon>Mucilaginibacter</taxon>
    </lineage>
</organism>
<dbReference type="GO" id="GO:0016757">
    <property type="term" value="F:glycosyltransferase activity"/>
    <property type="evidence" value="ECO:0007669"/>
    <property type="project" value="InterPro"/>
</dbReference>
<evidence type="ECO:0000313" key="2">
    <source>
        <dbReference type="EMBL" id="TWR29905.1"/>
    </source>
</evidence>
<dbReference type="SUPFAM" id="SSF53756">
    <property type="entry name" value="UDP-Glycosyltransferase/glycogen phosphorylase"/>
    <property type="match status" value="1"/>
</dbReference>
<dbReference type="CDD" id="cd03809">
    <property type="entry name" value="GT4_MtfB-like"/>
    <property type="match status" value="1"/>
</dbReference>